<evidence type="ECO:0000256" key="2">
    <source>
        <dbReference type="ARBA" id="ARBA00005109"/>
    </source>
</evidence>
<evidence type="ECO:0000256" key="5">
    <source>
        <dbReference type="ARBA" id="ARBA00022630"/>
    </source>
</evidence>
<comment type="cofactor">
    <cofactor evidence="1 8">
        <name>FAD</name>
        <dbReference type="ChEBI" id="CHEBI:57692"/>
    </cofactor>
</comment>
<dbReference type="PANTHER" id="PTHR43884">
    <property type="entry name" value="ACYL-COA DEHYDROGENASE"/>
    <property type="match status" value="1"/>
</dbReference>
<dbReference type="AlphaFoldDB" id="A0A2A6RKK3"/>
<feature type="domain" description="Acyl-CoA dehydrogenase/oxidase C-terminal" evidence="9">
    <location>
        <begin position="233"/>
        <end position="381"/>
    </location>
</feature>
<dbReference type="Proteomes" id="UP000220527">
    <property type="component" value="Unassembled WGS sequence"/>
</dbReference>
<dbReference type="InterPro" id="IPR037069">
    <property type="entry name" value="AcylCoA_DH/ox_N_sf"/>
</dbReference>
<evidence type="ECO:0000259" key="10">
    <source>
        <dbReference type="Pfam" id="PF02770"/>
    </source>
</evidence>
<dbReference type="GO" id="GO:0050660">
    <property type="term" value="F:flavin adenine dinucleotide binding"/>
    <property type="evidence" value="ECO:0007669"/>
    <property type="project" value="InterPro"/>
</dbReference>
<evidence type="ECO:0000256" key="3">
    <source>
        <dbReference type="ARBA" id="ARBA00009347"/>
    </source>
</evidence>
<dbReference type="SUPFAM" id="SSF47203">
    <property type="entry name" value="Acyl-CoA dehydrogenase C-terminal domain-like"/>
    <property type="match status" value="1"/>
</dbReference>
<dbReference type="OrthoDB" id="9778581at2"/>
<dbReference type="InterPro" id="IPR013786">
    <property type="entry name" value="AcylCoA_DH/ox_N"/>
</dbReference>
<keyword evidence="13" id="KW-1185">Reference proteome</keyword>
<gene>
    <name evidence="12" type="ORF">CJ255_08330</name>
</gene>
<keyword evidence="5 8" id="KW-0285">Flavoprotein</keyword>
<dbReference type="InterPro" id="IPR046373">
    <property type="entry name" value="Acyl-CoA_Oxase/DH_mid-dom_sf"/>
</dbReference>
<dbReference type="SUPFAM" id="SSF56645">
    <property type="entry name" value="Acyl-CoA dehydrogenase NM domain-like"/>
    <property type="match status" value="1"/>
</dbReference>
<evidence type="ECO:0000256" key="1">
    <source>
        <dbReference type="ARBA" id="ARBA00001974"/>
    </source>
</evidence>
<dbReference type="InterPro" id="IPR006091">
    <property type="entry name" value="Acyl-CoA_Oxase/DH_mid-dom"/>
</dbReference>
<dbReference type="RefSeq" id="WP_097643632.1">
    <property type="nucleotide sequence ID" value="NZ_NQWI01000027.1"/>
</dbReference>
<protein>
    <submittedName>
        <fullName evidence="12">Acyl-CoA dehydrogenase</fullName>
    </submittedName>
</protein>
<dbReference type="Pfam" id="PF02770">
    <property type="entry name" value="Acyl-CoA_dh_M"/>
    <property type="match status" value="1"/>
</dbReference>
<dbReference type="InterPro" id="IPR036250">
    <property type="entry name" value="AcylCo_DH-like_C"/>
</dbReference>
<comment type="similarity">
    <text evidence="3 8">Belongs to the acyl-CoA dehydrogenase family.</text>
</comment>
<dbReference type="Gene3D" id="2.40.110.10">
    <property type="entry name" value="Butyryl-CoA Dehydrogenase, subunit A, domain 2"/>
    <property type="match status" value="1"/>
</dbReference>
<dbReference type="InterPro" id="IPR009100">
    <property type="entry name" value="AcylCoA_DH/oxidase_NM_dom_sf"/>
</dbReference>
<accession>A0A2A6RKK3</accession>
<dbReference type="InterPro" id="IPR009075">
    <property type="entry name" value="AcylCo_DH/oxidase_C"/>
</dbReference>
<dbReference type="PIRSF" id="PIRSF016578">
    <property type="entry name" value="HsaA"/>
    <property type="match status" value="1"/>
</dbReference>
<dbReference type="PANTHER" id="PTHR43884:SF12">
    <property type="entry name" value="ISOVALERYL-COA DEHYDROGENASE, MITOCHONDRIAL-RELATED"/>
    <property type="match status" value="1"/>
</dbReference>
<comment type="caution">
    <text evidence="12">The sequence shown here is derived from an EMBL/GenBank/DDBJ whole genome shotgun (WGS) entry which is preliminary data.</text>
</comment>
<dbReference type="Gene3D" id="1.10.540.10">
    <property type="entry name" value="Acyl-CoA dehydrogenase/oxidase, N-terminal domain"/>
    <property type="match status" value="1"/>
</dbReference>
<dbReference type="FunFam" id="1.20.140.10:FF:000001">
    <property type="entry name" value="Acyl-CoA dehydrogenase"/>
    <property type="match status" value="1"/>
</dbReference>
<evidence type="ECO:0000256" key="6">
    <source>
        <dbReference type="ARBA" id="ARBA00022827"/>
    </source>
</evidence>
<dbReference type="GO" id="GO:0003995">
    <property type="term" value="F:acyl-CoA dehydrogenase activity"/>
    <property type="evidence" value="ECO:0007669"/>
    <property type="project" value="InterPro"/>
</dbReference>
<proteinExistence type="inferred from homology"/>
<dbReference type="InterPro" id="IPR006089">
    <property type="entry name" value="Acyl-CoA_DH_CS"/>
</dbReference>
<dbReference type="Pfam" id="PF00441">
    <property type="entry name" value="Acyl-CoA_dh_1"/>
    <property type="match status" value="1"/>
</dbReference>
<keyword evidence="4" id="KW-0101">Branched-chain amino acid catabolism</keyword>
<evidence type="ECO:0000256" key="4">
    <source>
        <dbReference type="ARBA" id="ARBA00022456"/>
    </source>
</evidence>
<evidence type="ECO:0000259" key="11">
    <source>
        <dbReference type="Pfam" id="PF02771"/>
    </source>
</evidence>
<dbReference type="GO" id="GO:0009083">
    <property type="term" value="P:branched-chain amino acid catabolic process"/>
    <property type="evidence" value="ECO:0007669"/>
    <property type="project" value="UniProtKB-KW"/>
</dbReference>
<evidence type="ECO:0000259" key="9">
    <source>
        <dbReference type="Pfam" id="PF00441"/>
    </source>
</evidence>
<feature type="domain" description="Acyl-CoA dehydrogenase/oxidase N-terminal" evidence="11">
    <location>
        <begin position="6"/>
        <end position="117"/>
    </location>
</feature>
<keyword evidence="7 8" id="KW-0560">Oxidoreductase</keyword>
<dbReference type="FunFam" id="2.40.110.10:FF:000001">
    <property type="entry name" value="Acyl-CoA dehydrogenase, mitochondrial"/>
    <property type="match status" value="1"/>
</dbReference>
<dbReference type="Pfam" id="PF02771">
    <property type="entry name" value="Acyl-CoA_dh_N"/>
    <property type="match status" value="1"/>
</dbReference>
<name>A0A2A6RKK3_9CHLR</name>
<reference evidence="13" key="1">
    <citation type="submission" date="2017-08" db="EMBL/GenBank/DDBJ databases">
        <authorList>
            <person name="Grouzdev D.S."/>
            <person name="Gaisin V.A."/>
            <person name="Rysina M.S."/>
            <person name="Gorlenko V.M."/>
        </authorList>
    </citation>
    <scope>NUCLEOTIDE SEQUENCE [LARGE SCALE GENOMIC DNA]</scope>
    <source>
        <strain evidence="13">Kir15-3F</strain>
    </source>
</reference>
<dbReference type="EMBL" id="NQWI01000027">
    <property type="protein sequence ID" value="PDW03562.1"/>
    <property type="molecule type" value="Genomic_DNA"/>
</dbReference>
<sequence>MEYEHSDEIKMLRQTVRDFVDKEIRPIARQLDEEERVPIEVVKQAGELGLLSVPFPEADGGLGLGITGYCVLMEELNRVCASTATIVGAHTQLAAASIWIGGTEAQKDKYLKGMMEGRLIGAWALTEPNAGSDAARITTTAELRGDEWVLNGQKMWITNGNFADVIVVHAVTDKSKGARGGVTAFIVEKDFPGFKVGKIEEKMGLKASHTCSLFFEDLRVPAENILGGEEGIGKGFPIAMMTLDIGRVGLGAGALGSAKEAFELSRKYAVERQQFGRPIAEFQAIQFKLADMAVKIYTMEQIVYDCSTRVDAGKKSTIESSICKLYCTEMASEIIDEAIQIHGGMGFSRELPLERMYRDARVTRIFEGTNEIQKSVIATELLKQIGYRIHRHEGVYTTAKKNPE</sequence>
<organism evidence="12 13">
    <name type="scientific">Candidatus Viridilinea mediisalina</name>
    <dbReference type="NCBI Taxonomy" id="2024553"/>
    <lineage>
        <taxon>Bacteria</taxon>
        <taxon>Bacillati</taxon>
        <taxon>Chloroflexota</taxon>
        <taxon>Chloroflexia</taxon>
        <taxon>Chloroflexales</taxon>
        <taxon>Chloroflexineae</taxon>
        <taxon>Oscillochloridaceae</taxon>
        <taxon>Candidatus Viridilinea</taxon>
    </lineage>
</organism>
<dbReference type="FunFam" id="1.10.540.10:FF:000002">
    <property type="entry name" value="Acyl-CoA dehydrogenase FadE19"/>
    <property type="match status" value="1"/>
</dbReference>
<comment type="pathway">
    <text evidence="2">Amino-acid degradation; L-valine degradation.</text>
</comment>
<dbReference type="Gene3D" id="1.20.140.10">
    <property type="entry name" value="Butyryl-CoA Dehydrogenase, subunit A, domain 3"/>
    <property type="match status" value="1"/>
</dbReference>
<feature type="domain" description="Acyl-CoA oxidase/dehydrogenase middle" evidence="10">
    <location>
        <begin position="122"/>
        <end position="217"/>
    </location>
</feature>
<evidence type="ECO:0000313" key="13">
    <source>
        <dbReference type="Proteomes" id="UP000220527"/>
    </source>
</evidence>
<evidence type="ECO:0000256" key="8">
    <source>
        <dbReference type="RuleBase" id="RU362125"/>
    </source>
</evidence>
<evidence type="ECO:0000256" key="7">
    <source>
        <dbReference type="ARBA" id="ARBA00023002"/>
    </source>
</evidence>
<evidence type="ECO:0000313" key="12">
    <source>
        <dbReference type="EMBL" id="PDW03562.1"/>
    </source>
</evidence>
<keyword evidence="6 8" id="KW-0274">FAD</keyword>
<dbReference type="PROSITE" id="PS00073">
    <property type="entry name" value="ACYL_COA_DH_2"/>
    <property type="match status" value="1"/>
</dbReference>